<dbReference type="AlphaFoldDB" id="B9H0E6"/>
<accession>B9H0E6</accession>
<dbReference type="PANTHER" id="PTHR33349">
    <property type="entry name" value="EMB|CAB62594.1"/>
    <property type="match status" value="1"/>
</dbReference>
<feature type="domain" description="Calmodulin-binding" evidence="2">
    <location>
        <begin position="27"/>
        <end position="140"/>
    </location>
</feature>
<dbReference type="PANTHER" id="PTHR33349:SF1">
    <property type="entry name" value="EMB|CAB62594.1"/>
    <property type="match status" value="1"/>
</dbReference>
<dbReference type="EMBL" id="CM009293">
    <property type="protein sequence ID" value="PNT40897.1"/>
    <property type="molecule type" value="Genomic_DNA"/>
</dbReference>
<dbReference type="STRING" id="3694.B9H0E6"/>
<evidence type="ECO:0000256" key="1">
    <source>
        <dbReference type="SAM" id="MobiDB-lite"/>
    </source>
</evidence>
<feature type="compositionally biased region" description="Basic and acidic residues" evidence="1">
    <location>
        <begin position="20"/>
        <end position="29"/>
    </location>
</feature>
<dbReference type="Proteomes" id="UP000006729">
    <property type="component" value="Chromosome 4"/>
</dbReference>
<proteinExistence type="predicted"/>
<dbReference type="eggNOG" id="ENOG502QVZ6">
    <property type="taxonomic scope" value="Eukaryota"/>
</dbReference>
<dbReference type="InParanoid" id="B9H0E6"/>
<organism evidence="3 4">
    <name type="scientific">Populus trichocarpa</name>
    <name type="common">Western balsam poplar</name>
    <name type="synonym">Populus balsamifera subsp. trichocarpa</name>
    <dbReference type="NCBI Taxonomy" id="3694"/>
    <lineage>
        <taxon>Eukaryota</taxon>
        <taxon>Viridiplantae</taxon>
        <taxon>Streptophyta</taxon>
        <taxon>Embryophyta</taxon>
        <taxon>Tracheophyta</taxon>
        <taxon>Spermatophyta</taxon>
        <taxon>Magnoliopsida</taxon>
        <taxon>eudicotyledons</taxon>
        <taxon>Gunneridae</taxon>
        <taxon>Pentapetalae</taxon>
        <taxon>rosids</taxon>
        <taxon>fabids</taxon>
        <taxon>Malpighiales</taxon>
        <taxon>Salicaceae</taxon>
        <taxon>Saliceae</taxon>
        <taxon>Populus</taxon>
    </lineage>
</organism>
<dbReference type="GO" id="GO:0005516">
    <property type="term" value="F:calmodulin binding"/>
    <property type="evidence" value="ECO:0007669"/>
    <property type="project" value="InterPro"/>
</dbReference>
<feature type="compositionally biased region" description="Basic and acidic residues" evidence="1">
    <location>
        <begin position="1"/>
        <end position="13"/>
    </location>
</feature>
<evidence type="ECO:0000313" key="3">
    <source>
        <dbReference type="EMBL" id="PNT40897.1"/>
    </source>
</evidence>
<feature type="region of interest" description="Disordered" evidence="1">
    <location>
        <begin position="60"/>
        <end position="88"/>
    </location>
</feature>
<protein>
    <recommendedName>
        <fullName evidence="2">Calmodulin-binding domain-containing protein</fullName>
    </recommendedName>
</protein>
<sequence length="152" mass="17104">MEEAVERDNGERNRKSKTVLSKDKDDNPLKLHSKRGKVIDMQSESNSPRRLKFRRVRVLGDNQNHKADGRRSFKRRGANGSAIDSKPDSENIVLRHQDVHGKKYAQGLCNNVIEETTCKLVETRKSKVKAMVGAVEMVISLQDGKPPANIVS</sequence>
<evidence type="ECO:0000259" key="2">
    <source>
        <dbReference type="SMART" id="SM01054"/>
    </source>
</evidence>
<dbReference type="Pfam" id="PF07839">
    <property type="entry name" value="CaM_binding"/>
    <property type="match status" value="1"/>
</dbReference>
<reference evidence="3 4" key="1">
    <citation type="journal article" date="2006" name="Science">
        <title>The genome of black cottonwood, Populus trichocarpa (Torr. &amp; Gray).</title>
        <authorList>
            <person name="Tuskan G.A."/>
            <person name="Difazio S."/>
            <person name="Jansson S."/>
            <person name="Bohlmann J."/>
            <person name="Grigoriev I."/>
            <person name="Hellsten U."/>
            <person name="Putnam N."/>
            <person name="Ralph S."/>
            <person name="Rombauts S."/>
            <person name="Salamov A."/>
            <person name="Schein J."/>
            <person name="Sterck L."/>
            <person name="Aerts A."/>
            <person name="Bhalerao R.R."/>
            <person name="Bhalerao R.P."/>
            <person name="Blaudez D."/>
            <person name="Boerjan W."/>
            <person name="Brun A."/>
            <person name="Brunner A."/>
            <person name="Busov V."/>
            <person name="Campbell M."/>
            <person name="Carlson J."/>
            <person name="Chalot M."/>
            <person name="Chapman J."/>
            <person name="Chen G.L."/>
            <person name="Cooper D."/>
            <person name="Coutinho P.M."/>
            <person name="Couturier J."/>
            <person name="Covert S."/>
            <person name="Cronk Q."/>
            <person name="Cunningham R."/>
            <person name="Davis J."/>
            <person name="Degroeve S."/>
            <person name="Dejardin A."/>
            <person name="Depamphilis C."/>
            <person name="Detter J."/>
            <person name="Dirks B."/>
            <person name="Dubchak I."/>
            <person name="Duplessis S."/>
            <person name="Ehlting J."/>
            <person name="Ellis B."/>
            <person name="Gendler K."/>
            <person name="Goodstein D."/>
            <person name="Gribskov M."/>
            <person name="Grimwood J."/>
            <person name="Groover A."/>
            <person name="Gunter L."/>
            <person name="Hamberger B."/>
            <person name="Heinze B."/>
            <person name="Helariutta Y."/>
            <person name="Henrissat B."/>
            <person name="Holligan D."/>
            <person name="Holt R."/>
            <person name="Huang W."/>
            <person name="Islam-Faridi N."/>
            <person name="Jones S."/>
            <person name="Jones-Rhoades M."/>
            <person name="Jorgensen R."/>
            <person name="Joshi C."/>
            <person name="Kangasjarvi J."/>
            <person name="Karlsson J."/>
            <person name="Kelleher C."/>
            <person name="Kirkpatrick R."/>
            <person name="Kirst M."/>
            <person name="Kohler A."/>
            <person name="Kalluri U."/>
            <person name="Larimer F."/>
            <person name="Leebens-Mack J."/>
            <person name="Leple J.C."/>
            <person name="Locascio P."/>
            <person name="Lou Y."/>
            <person name="Lucas S."/>
            <person name="Martin F."/>
            <person name="Montanini B."/>
            <person name="Napoli C."/>
            <person name="Nelson D.R."/>
            <person name="Nelson C."/>
            <person name="Nieminen K."/>
            <person name="Nilsson O."/>
            <person name="Pereda V."/>
            <person name="Peter G."/>
            <person name="Philippe R."/>
            <person name="Pilate G."/>
            <person name="Poliakov A."/>
            <person name="Razumovskaya J."/>
            <person name="Richardson P."/>
            <person name="Rinaldi C."/>
            <person name="Ritland K."/>
            <person name="Rouze P."/>
            <person name="Ryaboy D."/>
            <person name="Schmutz J."/>
            <person name="Schrader J."/>
            <person name="Segerman B."/>
            <person name="Shin H."/>
            <person name="Siddiqui A."/>
            <person name="Sterky F."/>
            <person name="Terry A."/>
            <person name="Tsai C.J."/>
            <person name="Uberbacher E."/>
            <person name="Unneberg P."/>
            <person name="Vahala J."/>
            <person name="Wall K."/>
            <person name="Wessler S."/>
            <person name="Yang G."/>
            <person name="Yin T."/>
            <person name="Douglas C."/>
            <person name="Marra M."/>
            <person name="Sandberg G."/>
            <person name="Van de Peer Y."/>
            <person name="Rokhsar D."/>
        </authorList>
    </citation>
    <scope>NUCLEOTIDE SEQUENCE [LARGE SCALE GENOMIC DNA]</scope>
    <source>
        <strain evidence="4">cv. Nisqually</strain>
    </source>
</reference>
<keyword evidence="4" id="KW-1185">Reference proteome</keyword>
<name>B9H0E6_POPTR</name>
<dbReference type="SMART" id="SM01054">
    <property type="entry name" value="CaM_binding"/>
    <property type="match status" value="1"/>
</dbReference>
<dbReference type="HOGENOM" id="CLU_1725416_0_0_1"/>
<dbReference type="InterPro" id="IPR012417">
    <property type="entry name" value="CaM-bd_dom_pln"/>
</dbReference>
<gene>
    <name evidence="3" type="ORF">POPTR_004G125100</name>
</gene>
<feature type="region of interest" description="Disordered" evidence="1">
    <location>
        <begin position="1"/>
        <end position="48"/>
    </location>
</feature>
<evidence type="ECO:0000313" key="4">
    <source>
        <dbReference type="Proteomes" id="UP000006729"/>
    </source>
</evidence>